<reference evidence="3" key="2">
    <citation type="submission" date="2014-06" db="EMBL/GenBank/DDBJ databases">
        <title>The complete genome of Blastobotrys (Arxula) adeninivorans LS3 - a yeast of biotechnological interest.</title>
        <authorList>
            <person name="Kunze G."/>
            <person name="Gaillardin C."/>
            <person name="Czernicka M."/>
            <person name="Durrens P."/>
            <person name="Martin T."/>
            <person name="Boer E."/>
            <person name="Gabaldon T."/>
            <person name="Cruz J."/>
            <person name="Talla E."/>
            <person name="Marck C."/>
            <person name="Goffeau A."/>
            <person name="Barbe V."/>
            <person name="Baret P."/>
            <person name="Baronian K."/>
            <person name="Beier S."/>
            <person name="Bleykasten C."/>
            <person name="Bode R."/>
            <person name="Casaregola S."/>
            <person name="Despons L."/>
            <person name="Fairhead C."/>
            <person name="Giersberg M."/>
            <person name="Gierski P."/>
            <person name="Hahnel U."/>
            <person name="Hartmann A."/>
            <person name="Jankowska D."/>
            <person name="Jubin C."/>
            <person name="Jung P."/>
            <person name="Lafontaine I."/>
            <person name="Leh-Louis V."/>
            <person name="Lemaire M."/>
            <person name="Marcet-Houben M."/>
            <person name="Mascher M."/>
            <person name="Morel G."/>
            <person name="Richard G.-F."/>
            <person name="Riechen J."/>
            <person name="Sacerdot C."/>
            <person name="Sarkar A."/>
            <person name="Savel G."/>
            <person name="Schacherer J."/>
            <person name="Sherman D."/>
            <person name="Straub M.-L."/>
            <person name="Stein N."/>
            <person name="Thierry A."/>
            <person name="Trautwein-Schult A."/>
            <person name="Westhof E."/>
            <person name="Worch S."/>
            <person name="Dujon B."/>
            <person name="Souciet J.-L."/>
            <person name="Wincker P."/>
            <person name="Scholz U."/>
            <person name="Neuveglise N."/>
        </authorList>
    </citation>
    <scope>NUCLEOTIDE SEQUENCE</scope>
    <source>
        <strain evidence="3">LS3</strain>
    </source>
</reference>
<dbReference type="InterPro" id="IPR012466">
    <property type="entry name" value="NECAP_PHear"/>
</dbReference>
<dbReference type="GO" id="GO:0030125">
    <property type="term" value="C:clathrin vesicle coat"/>
    <property type="evidence" value="ECO:0007669"/>
    <property type="project" value="TreeGrafter"/>
</dbReference>
<gene>
    <name evidence="3" type="ORF">GNLVRS02_ARAD1C22440g</name>
</gene>
<dbReference type="PANTHER" id="PTHR12847:SF9">
    <property type="entry name" value="NECAP-LIKE PROTEIN CG9132"/>
    <property type="match status" value="1"/>
</dbReference>
<accession>A0A060T182</accession>
<dbReference type="Pfam" id="PF07933">
    <property type="entry name" value="DUF1681"/>
    <property type="match status" value="1"/>
</dbReference>
<dbReference type="EMBL" id="HG937693">
    <property type="protein sequence ID" value="CDP34875.1"/>
    <property type="molecule type" value="Genomic_DNA"/>
</dbReference>
<proteinExistence type="predicted"/>
<feature type="region of interest" description="Disordered" evidence="1">
    <location>
        <begin position="1"/>
        <end position="32"/>
    </location>
</feature>
<dbReference type="InterPro" id="IPR011993">
    <property type="entry name" value="PH-like_dom_sf"/>
</dbReference>
<dbReference type="AlphaFoldDB" id="A0A060T182"/>
<dbReference type="GO" id="GO:0006897">
    <property type="term" value="P:endocytosis"/>
    <property type="evidence" value="ECO:0007669"/>
    <property type="project" value="InterPro"/>
</dbReference>
<feature type="compositionally biased region" description="Polar residues" evidence="1">
    <location>
        <begin position="188"/>
        <end position="198"/>
    </location>
</feature>
<dbReference type="Gene3D" id="2.30.29.30">
    <property type="entry name" value="Pleckstrin-homology domain (PH domain)/Phosphotyrosine-binding domain (PTB)"/>
    <property type="match status" value="1"/>
</dbReference>
<dbReference type="PANTHER" id="PTHR12847">
    <property type="entry name" value="ATP-BINDING CASSETTE ABC TRANSPORTER-RELATED"/>
    <property type="match status" value="1"/>
</dbReference>
<name>A0A060T182_BLAAD</name>
<feature type="compositionally biased region" description="Acidic residues" evidence="1">
    <location>
        <begin position="226"/>
        <end position="237"/>
    </location>
</feature>
<dbReference type="PhylomeDB" id="A0A060T182"/>
<feature type="domain" description="NECAP PHear" evidence="2">
    <location>
        <begin position="38"/>
        <end position="171"/>
    </location>
</feature>
<feature type="region of interest" description="Disordered" evidence="1">
    <location>
        <begin position="188"/>
        <end position="237"/>
    </location>
</feature>
<protein>
    <submittedName>
        <fullName evidence="3">ARAD1C22440p</fullName>
    </submittedName>
</protein>
<organism evidence="3">
    <name type="scientific">Blastobotrys adeninivorans</name>
    <name type="common">Yeast</name>
    <name type="synonym">Arxula adeninivorans</name>
    <dbReference type="NCBI Taxonomy" id="409370"/>
    <lineage>
        <taxon>Eukaryota</taxon>
        <taxon>Fungi</taxon>
        <taxon>Dikarya</taxon>
        <taxon>Ascomycota</taxon>
        <taxon>Saccharomycotina</taxon>
        <taxon>Dipodascomycetes</taxon>
        <taxon>Dipodascales</taxon>
        <taxon>Trichomonascaceae</taxon>
        <taxon>Blastobotrys</taxon>
    </lineage>
</organism>
<sequence length="237" mass="25927">MSQRAAEYLKVRPSPCGHSRLKPGDGQAGGSDNRYRMVERVVFAANDARVYTIPPLKSNAGHRASDWDVEKPIWTGKLTVVEFEDEKGDLKCELRLSDANNGEEFAVAPYSADGHGVEPVADSSRFFAIRVVDGPRSAMLGLGFAERSPAFELNIALQDFRKHSTPSIELSNSRDYSLKGPIKVSLPDSIQKSNQQDSGPVPILPPPPSKKHEPQSASQATSERDDPFDDDFGDFVG</sequence>
<dbReference type="CDD" id="cd13228">
    <property type="entry name" value="PHear_NECAP"/>
    <property type="match status" value="1"/>
</dbReference>
<evidence type="ECO:0000256" key="1">
    <source>
        <dbReference type="SAM" id="MobiDB-lite"/>
    </source>
</evidence>
<evidence type="ECO:0000313" key="3">
    <source>
        <dbReference type="EMBL" id="CDP34875.1"/>
    </source>
</evidence>
<evidence type="ECO:0000259" key="2">
    <source>
        <dbReference type="Pfam" id="PF07933"/>
    </source>
</evidence>
<dbReference type="SUPFAM" id="SSF50729">
    <property type="entry name" value="PH domain-like"/>
    <property type="match status" value="1"/>
</dbReference>
<reference evidence="3" key="1">
    <citation type="submission" date="2014-02" db="EMBL/GenBank/DDBJ databases">
        <authorList>
            <person name="Genoscope - CEA"/>
        </authorList>
    </citation>
    <scope>NUCLEOTIDE SEQUENCE</scope>
    <source>
        <strain evidence="3">LS3</strain>
    </source>
</reference>